<dbReference type="GO" id="GO:0036307">
    <property type="term" value="F:23S rRNA (adenine(2030)-N(6))-methyltransferase activity"/>
    <property type="evidence" value="ECO:0007669"/>
    <property type="project" value="UniProtKB-UniRule"/>
</dbReference>
<keyword evidence="1" id="KW-0694">RNA-binding</keyword>
<dbReference type="HAMAP" id="MF_00934">
    <property type="entry name" value="23SrRNA_methyltr_J"/>
    <property type="match status" value="1"/>
</dbReference>
<keyword evidence="3" id="KW-1185">Reference proteome</keyword>
<proteinExistence type="inferred from homology"/>
<evidence type="ECO:0000256" key="1">
    <source>
        <dbReference type="HAMAP-Rule" id="MF_00934"/>
    </source>
</evidence>
<dbReference type="PANTHER" id="PTHR37426">
    <property type="entry name" value="RIBOSOMAL RNA LARGE SUBUNIT METHYLTRANSFERASE J"/>
    <property type="match status" value="1"/>
</dbReference>
<dbReference type="InParanoid" id="A0A1B4XCZ2"/>
<keyword evidence="1" id="KW-0698">rRNA processing</keyword>
<dbReference type="PANTHER" id="PTHR37426:SF1">
    <property type="entry name" value="RIBOSOMAL RNA LARGE SUBUNIT METHYLTRANSFERASE J"/>
    <property type="match status" value="1"/>
</dbReference>
<keyword evidence="1" id="KW-0949">S-adenosyl-L-methionine</keyword>
<feature type="binding site" evidence="1">
    <location>
        <begin position="141"/>
        <end position="142"/>
    </location>
    <ligand>
        <name>S-adenosyl-L-methionine</name>
        <dbReference type="ChEBI" id="CHEBI:59789"/>
    </ligand>
</feature>
<feature type="binding site" evidence="1">
    <location>
        <position position="162"/>
    </location>
    <ligand>
        <name>S-adenosyl-L-methionine</name>
        <dbReference type="ChEBI" id="CHEBI:59789"/>
    </ligand>
</feature>
<comment type="catalytic activity">
    <reaction evidence="1">
        <text>adenosine(2030) in 23S rRNA + S-adenosyl-L-methionine = N(6)-methyladenosine(2030) in 23S rRNA + S-adenosyl-L-homocysteine + H(+)</text>
        <dbReference type="Rhea" id="RHEA:43736"/>
        <dbReference type="Rhea" id="RHEA-COMP:10668"/>
        <dbReference type="Rhea" id="RHEA-COMP:10669"/>
        <dbReference type="ChEBI" id="CHEBI:15378"/>
        <dbReference type="ChEBI" id="CHEBI:57856"/>
        <dbReference type="ChEBI" id="CHEBI:59789"/>
        <dbReference type="ChEBI" id="CHEBI:74411"/>
        <dbReference type="ChEBI" id="CHEBI:74449"/>
        <dbReference type="EC" id="2.1.1.266"/>
    </reaction>
</comment>
<reference evidence="2 3" key="1">
    <citation type="submission" date="2015-05" db="EMBL/GenBank/DDBJ databases">
        <title>Complete genome sequence of a sulfur-oxidizing gammaproteobacterium strain HA5.</title>
        <authorList>
            <person name="Miura A."/>
            <person name="Kojima H."/>
            <person name="Fukui M."/>
        </authorList>
    </citation>
    <scope>NUCLEOTIDE SEQUENCE [LARGE SCALE GENOMIC DNA]</scope>
    <source>
        <strain evidence="2 3">HA5</strain>
    </source>
</reference>
<evidence type="ECO:0000313" key="2">
    <source>
        <dbReference type="EMBL" id="BAV32645.1"/>
    </source>
</evidence>
<dbReference type="KEGG" id="slim:SCL_0323"/>
<dbReference type="GO" id="GO:0005829">
    <property type="term" value="C:cytosol"/>
    <property type="evidence" value="ECO:0007669"/>
    <property type="project" value="TreeGrafter"/>
</dbReference>
<keyword evidence="1" id="KW-0808">Transferase</keyword>
<sequence>MNYRHIFHAGNFADVFKHVVISLLLKSLHRKDTPFCYLDTHAGVGRYDLSSAAAQKTGEYRDGIKRLLNVQPIPELADYLAAVRALNDADTLRYYPGSPRIARFFLRPQDRAILLELQPEECTQLKTEFAGDRQVIVQEQDGYAGLKAYLPPKERRGLVLIDPPYESDQEFDQAIEAMRLAHVRWDSGIYALWYPIKSRSPVERLHRRLVATGIRKILLAEFSPWPEDTAFRLNGCGMVVINPPWKLDETLQSLLPALLEILRQHPAGRATTSWLVPE</sequence>
<dbReference type="FunCoup" id="A0A1B4XCZ2">
    <property type="interactions" value="170"/>
</dbReference>
<keyword evidence="1" id="KW-0489">Methyltransferase</keyword>
<comment type="similarity">
    <text evidence="1">Belongs to the RlmJ family.</text>
</comment>
<accession>A0A1B4XCZ2</accession>
<dbReference type="SUPFAM" id="SSF53335">
    <property type="entry name" value="S-adenosyl-L-methionine-dependent methyltransferases"/>
    <property type="match status" value="1"/>
</dbReference>
<dbReference type="Proteomes" id="UP000243180">
    <property type="component" value="Chromosome"/>
</dbReference>
<name>A0A1B4XCZ2_9GAMM</name>
<dbReference type="EMBL" id="AP014879">
    <property type="protein sequence ID" value="BAV32645.1"/>
    <property type="molecule type" value="Genomic_DNA"/>
</dbReference>
<dbReference type="GO" id="GO:0070475">
    <property type="term" value="P:rRNA base methylation"/>
    <property type="evidence" value="ECO:0007669"/>
    <property type="project" value="UniProtKB-UniRule"/>
</dbReference>
<dbReference type="RefSeq" id="WP_096359352.1">
    <property type="nucleotide sequence ID" value="NZ_AP014879.1"/>
</dbReference>
<protein>
    <recommendedName>
        <fullName evidence="1">Ribosomal RNA large subunit methyltransferase J</fullName>
        <ecNumber evidence="1">2.1.1.266</ecNumber>
    </recommendedName>
    <alternativeName>
        <fullName evidence="1">23S rRNA (adenine(2030)-N6)-methyltransferase</fullName>
    </alternativeName>
    <alternativeName>
        <fullName evidence="1">23S rRNA m6A2030 methyltransferase</fullName>
    </alternativeName>
</protein>
<comment type="subunit">
    <text evidence="1">Monomer.</text>
</comment>
<evidence type="ECO:0000313" key="3">
    <source>
        <dbReference type="Proteomes" id="UP000243180"/>
    </source>
</evidence>
<feature type="binding site" evidence="1">
    <location>
        <position position="98"/>
    </location>
    <ligand>
        <name>S-adenosyl-L-methionine</name>
        <dbReference type="ChEBI" id="CHEBI:59789"/>
    </ligand>
</feature>
<dbReference type="AlphaFoldDB" id="A0A1B4XCZ2"/>
<dbReference type="Gene3D" id="3.40.50.150">
    <property type="entry name" value="Vaccinia Virus protein VP39"/>
    <property type="match status" value="1"/>
</dbReference>
<organism evidence="2 3">
    <name type="scientific">Sulfuricaulis limicola</name>
    <dbReference type="NCBI Taxonomy" id="1620215"/>
    <lineage>
        <taxon>Bacteria</taxon>
        <taxon>Pseudomonadati</taxon>
        <taxon>Pseudomonadota</taxon>
        <taxon>Gammaproteobacteria</taxon>
        <taxon>Acidiferrobacterales</taxon>
        <taxon>Acidiferrobacteraceae</taxon>
        <taxon>Sulfuricaulis</taxon>
    </lineage>
</organism>
<dbReference type="OrthoDB" id="9791274at2"/>
<dbReference type="Pfam" id="PF04378">
    <property type="entry name" value="RsmJ"/>
    <property type="match status" value="1"/>
</dbReference>
<feature type="binding site" evidence="1">
    <location>
        <position position="41"/>
    </location>
    <ligand>
        <name>S-adenosyl-L-methionine</name>
        <dbReference type="ChEBI" id="CHEBI:59789"/>
    </ligand>
</feature>
<dbReference type="InterPro" id="IPR007473">
    <property type="entry name" value="RlmJ"/>
</dbReference>
<dbReference type="GO" id="GO:0003723">
    <property type="term" value="F:RNA binding"/>
    <property type="evidence" value="ECO:0007669"/>
    <property type="project" value="UniProtKB-UniRule"/>
</dbReference>
<dbReference type="InterPro" id="IPR029063">
    <property type="entry name" value="SAM-dependent_MTases_sf"/>
</dbReference>
<feature type="site" description="Interaction with substrate rRNA" evidence="1">
    <location>
        <position position="3"/>
    </location>
</feature>
<comment type="function">
    <text evidence="1">Specifically methylates the adenine in position 2030 of 23S rRNA.</text>
</comment>
<feature type="active site" description="Proton acceptor" evidence="1">
    <location>
        <position position="162"/>
    </location>
</feature>
<gene>
    <name evidence="1" type="primary">rlmJ</name>
    <name evidence="2" type="ORF">SCL_0323</name>
</gene>
<feature type="binding site" evidence="1">
    <location>
        <position position="18"/>
    </location>
    <ligand>
        <name>S-adenosyl-L-methionine</name>
        <dbReference type="ChEBI" id="CHEBI:59789"/>
    </ligand>
</feature>
<dbReference type="EC" id="2.1.1.266" evidence="1"/>
<feature type="binding site" evidence="1">
    <location>
        <position position="116"/>
    </location>
    <ligand>
        <name>S-adenosyl-L-methionine</name>
        <dbReference type="ChEBI" id="CHEBI:59789"/>
    </ligand>
</feature>